<dbReference type="AlphaFoldDB" id="A0AAD4NAL9"/>
<dbReference type="Pfam" id="PF00650">
    <property type="entry name" value="CRAL_TRIO"/>
    <property type="match status" value="1"/>
</dbReference>
<sequence>MTTVPKILNADLAQIQKLRELVKDELTPYYDTDFNLLRWLKGHNYNFDEIVPKLKNHLVLRKSLLQLDSLADKPRNHPVHEFWKAGLTTSAGKTDNVLVNVEQTGANDYWGMLHTFPLNEIMKARIYDLESMLRAVMEAERKTGEQTSVMYVMDLTGLKYDKNLVTLLTGALASISAFMTEHYVELVHNFVILAAPSFISMIWSIAKPLLPERTKNKVKILGSNWRKEILDIAVPEALPSYWNEPDKETIFHANIERAVPVDQSRYYKAGPLQNAATLTIPAGNSGFVEIVAEKSQIVSWTFTTDGHFAYGVYFSEDPKEHDTSKMLLIYPRFNKVPGPTFVPIKDYMQCDRTGVYKFWFSNEHAWFHTLVIKHKIEVNNATQ</sequence>
<dbReference type="Gene3D" id="2.60.120.680">
    <property type="entry name" value="GOLD domain"/>
    <property type="match status" value="1"/>
</dbReference>
<accession>A0AAD4NAL9</accession>
<evidence type="ECO:0000259" key="1">
    <source>
        <dbReference type="PROSITE" id="PS50191"/>
    </source>
</evidence>
<keyword evidence="3" id="KW-1185">Reference proteome</keyword>
<dbReference type="Proteomes" id="UP001201812">
    <property type="component" value="Unassembled WGS sequence"/>
</dbReference>
<gene>
    <name evidence="2" type="ORF">DdX_04800</name>
</gene>
<evidence type="ECO:0000313" key="2">
    <source>
        <dbReference type="EMBL" id="KAI1720562.1"/>
    </source>
</evidence>
<dbReference type="EMBL" id="JAKKPZ010000005">
    <property type="protein sequence ID" value="KAI1720562.1"/>
    <property type="molecule type" value="Genomic_DNA"/>
</dbReference>
<reference evidence="2" key="1">
    <citation type="submission" date="2022-01" db="EMBL/GenBank/DDBJ databases">
        <title>Genome Sequence Resource for Two Populations of Ditylenchus destructor, the Migratory Endoparasitic Phytonematode.</title>
        <authorList>
            <person name="Zhang H."/>
            <person name="Lin R."/>
            <person name="Xie B."/>
        </authorList>
    </citation>
    <scope>NUCLEOTIDE SEQUENCE</scope>
    <source>
        <strain evidence="2">BazhouSP</strain>
    </source>
</reference>
<dbReference type="InterPro" id="IPR036598">
    <property type="entry name" value="GOLD_dom_sf"/>
</dbReference>
<dbReference type="SUPFAM" id="SSF101576">
    <property type="entry name" value="Supernatant protein factor (SPF), C-terminal domain"/>
    <property type="match status" value="1"/>
</dbReference>
<protein>
    <submittedName>
        <fullName evidence="2">CRAL/TRIO domain-containing protein</fullName>
    </submittedName>
</protein>
<dbReference type="SUPFAM" id="SSF52087">
    <property type="entry name" value="CRAL/TRIO domain"/>
    <property type="match status" value="1"/>
</dbReference>
<name>A0AAD4NAL9_9BILA</name>
<dbReference type="Pfam" id="PF25883">
    <property type="entry name" value="F28H7_8_C"/>
    <property type="match status" value="1"/>
</dbReference>
<dbReference type="CDD" id="cd00170">
    <property type="entry name" value="SEC14"/>
    <property type="match status" value="1"/>
</dbReference>
<dbReference type="InterPro" id="IPR001251">
    <property type="entry name" value="CRAL-TRIO_dom"/>
</dbReference>
<comment type="caution">
    <text evidence="2">The sequence shown here is derived from an EMBL/GenBank/DDBJ whole genome shotgun (WGS) entry which is preliminary data.</text>
</comment>
<dbReference type="Gene3D" id="3.40.525.10">
    <property type="entry name" value="CRAL-TRIO lipid binding domain"/>
    <property type="match status" value="1"/>
</dbReference>
<dbReference type="PROSITE" id="PS50191">
    <property type="entry name" value="CRAL_TRIO"/>
    <property type="match status" value="1"/>
</dbReference>
<proteinExistence type="predicted"/>
<dbReference type="InterPro" id="IPR036865">
    <property type="entry name" value="CRAL-TRIO_dom_sf"/>
</dbReference>
<organism evidence="2 3">
    <name type="scientific">Ditylenchus destructor</name>
    <dbReference type="NCBI Taxonomy" id="166010"/>
    <lineage>
        <taxon>Eukaryota</taxon>
        <taxon>Metazoa</taxon>
        <taxon>Ecdysozoa</taxon>
        <taxon>Nematoda</taxon>
        <taxon>Chromadorea</taxon>
        <taxon>Rhabditida</taxon>
        <taxon>Tylenchina</taxon>
        <taxon>Tylenchomorpha</taxon>
        <taxon>Sphaerularioidea</taxon>
        <taxon>Anguinidae</taxon>
        <taxon>Anguininae</taxon>
        <taxon>Ditylenchus</taxon>
    </lineage>
</organism>
<dbReference type="SUPFAM" id="SSF46938">
    <property type="entry name" value="CRAL/TRIO N-terminal domain"/>
    <property type="match status" value="1"/>
</dbReference>
<dbReference type="InterPro" id="IPR058960">
    <property type="entry name" value="Ctg-1-like_C"/>
</dbReference>
<dbReference type="InterPro" id="IPR053302">
    <property type="entry name" value="CRAL-TRIO_domain"/>
</dbReference>
<dbReference type="PANTHER" id="PTHR47159">
    <property type="entry name" value="PROTEIN CBG07705-RELATED"/>
    <property type="match status" value="1"/>
</dbReference>
<dbReference type="PANTHER" id="PTHR47159:SF3">
    <property type="entry name" value="CRAL-TRIO DOMAIN-CONTAINING PROTEIN"/>
    <property type="match status" value="1"/>
</dbReference>
<dbReference type="SMART" id="SM00516">
    <property type="entry name" value="SEC14"/>
    <property type="match status" value="1"/>
</dbReference>
<dbReference type="InterPro" id="IPR036273">
    <property type="entry name" value="CRAL/TRIO_N_dom_sf"/>
</dbReference>
<feature type="domain" description="CRAL-TRIO" evidence="1">
    <location>
        <begin position="75"/>
        <end position="250"/>
    </location>
</feature>
<evidence type="ECO:0000313" key="3">
    <source>
        <dbReference type="Proteomes" id="UP001201812"/>
    </source>
</evidence>